<accession>A0ABV8AND2</accession>
<proteinExistence type="predicted"/>
<feature type="transmembrane region" description="Helical" evidence="1">
    <location>
        <begin position="6"/>
        <end position="25"/>
    </location>
</feature>
<reference evidence="3" key="1">
    <citation type="journal article" date="2019" name="Int. J. Syst. Evol. Microbiol.">
        <title>The Global Catalogue of Microorganisms (GCM) 10K type strain sequencing project: providing services to taxonomists for standard genome sequencing and annotation.</title>
        <authorList>
            <consortium name="The Broad Institute Genomics Platform"/>
            <consortium name="The Broad Institute Genome Sequencing Center for Infectious Disease"/>
            <person name="Wu L."/>
            <person name="Ma J."/>
        </authorList>
    </citation>
    <scope>NUCLEOTIDE SEQUENCE [LARGE SCALE GENOMIC DNA]</scope>
    <source>
        <strain evidence="3">CECT 8979</strain>
    </source>
</reference>
<evidence type="ECO:0000313" key="2">
    <source>
        <dbReference type="EMBL" id="MFC3878232.1"/>
    </source>
</evidence>
<comment type="caution">
    <text evidence="2">The sequence shown here is derived from an EMBL/GenBank/DDBJ whole genome shotgun (WGS) entry which is preliminary data.</text>
</comment>
<evidence type="ECO:0008006" key="4">
    <source>
        <dbReference type="Google" id="ProtNLM"/>
    </source>
</evidence>
<keyword evidence="1" id="KW-0812">Transmembrane</keyword>
<sequence length="159" mass="18569">MNTETLLPILTITLTLLGGGVGYLLKSYFEKKKSLTNEVTKERREIYQQYVNLIISLFENSKLKKSDSSNTMMTELYEFYKKYVLYASPKVIKAFSDYFQLMYRRIDGEDINTKLHLQAMTKIMLEMRNDLGLKNDGLGSNGEMLMRALIKDYDSIWNQ</sequence>
<dbReference type="RefSeq" id="WP_386102199.1">
    <property type="nucleotide sequence ID" value="NZ_JBHSAT010000023.1"/>
</dbReference>
<evidence type="ECO:0000313" key="3">
    <source>
        <dbReference type="Proteomes" id="UP001595812"/>
    </source>
</evidence>
<name>A0ABV8AND2_9FLAO</name>
<gene>
    <name evidence="2" type="ORF">ACFOSX_13415</name>
</gene>
<keyword evidence="3" id="KW-1185">Reference proteome</keyword>
<dbReference type="Proteomes" id="UP001595812">
    <property type="component" value="Unassembled WGS sequence"/>
</dbReference>
<keyword evidence="1" id="KW-0472">Membrane</keyword>
<dbReference type="EMBL" id="JBHSAT010000023">
    <property type="protein sequence ID" value="MFC3878232.1"/>
    <property type="molecule type" value="Genomic_DNA"/>
</dbReference>
<keyword evidence="1" id="KW-1133">Transmembrane helix</keyword>
<protein>
    <recommendedName>
        <fullName evidence="4">Phage abortive infection protein</fullName>
    </recommendedName>
</protein>
<evidence type="ECO:0000256" key="1">
    <source>
        <dbReference type="SAM" id="Phobius"/>
    </source>
</evidence>
<organism evidence="2 3">
    <name type="scientific">Winogradskyella maritima</name>
    <dbReference type="NCBI Taxonomy" id="1517766"/>
    <lineage>
        <taxon>Bacteria</taxon>
        <taxon>Pseudomonadati</taxon>
        <taxon>Bacteroidota</taxon>
        <taxon>Flavobacteriia</taxon>
        <taxon>Flavobacteriales</taxon>
        <taxon>Flavobacteriaceae</taxon>
        <taxon>Winogradskyella</taxon>
    </lineage>
</organism>